<proteinExistence type="predicted"/>
<dbReference type="PANTHER" id="PTHR47160:SF5">
    <property type="entry name" value="MULE TRANSPOSASE DOMAIN-CONTAINING PROTEIN"/>
    <property type="match status" value="1"/>
</dbReference>
<protein>
    <recommendedName>
        <fullName evidence="8">MULE transposase domain-containing protein</fullName>
    </recommendedName>
</protein>
<dbReference type="Gene3D" id="2.20.25.240">
    <property type="match status" value="1"/>
</dbReference>
<evidence type="ECO:0008006" key="8">
    <source>
        <dbReference type="Google" id="ProtNLM"/>
    </source>
</evidence>
<dbReference type="Proteomes" id="UP001160148">
    <property type="component" value="Unassembled WGS sequence"/>
</dbReference>
<keyword evidence="2" id="KW-0863">Zinc-finger</keyword>
<dbReference type="Pfam" id="PF04500">
    <property type="entry name" value="FLYWCH"/>
    <property type="match status" value="1"/>
</dbReference>
<dbReference type="PANTHER" id="PTHR47160">
    <property type="entry name" value="PUTATIVE-RELATED"/>
    <property type="match status" value="1"/>
</dbReference>
<evidence type="ECO:0000256" key="1">
    <source>
        <dbReference type="ARBA" id="ARBA00022723"/>
    </source>
</evidence>
<dbReference type="EMBL" id="CARXXK010000002">
    <property type="protein sequence ID" value="CAI6352421.1"/>
    <property type="molecule type" value="Genomic_DNA"/>
</dbReference>
<dbReference type="Pfam" id="PF10551">
    <property type="entry name" value="MULE"/>
    <property type="match status" value="1"/>
</dbReference>
<name>A0AAV0W9T5_9HEMI</name>
<feature type="domain" description="FLYWCH-type" evidence="4">
    <location>
        <begin position="6"/>
        <end position="60"/>
    </location>
</feature>
<dbReference type="GO" id="GO:0008270">
    <property type="term" value="F:zinc ion binding"/>
    <property type="evidence" value="ECO:0007669"/>
    <property type="project" value="UniProtKB-KW"/>
</dbReference>
<comment type="caution">
    <text evidence="6">The sequence shown here is derived from an EMBL/GenBank/DDBJ whole genome shotgun (WGS) entry which is preliminary data.</text>
</comment>
<evidence type="ECO:0000259" key="5">
    <source>
        <dbReference type="Pfam" id="PF10551"/>
    </source>
</evidence>
<keyword evidence="1" id="KW-0479">Metal-binding</keyword>
<gene>
    <name evidence="6" type="ORF">MEUPH1_LOCUS8667</name>
</gene>
<evidence type="ECO:0000256" key="2">
    <source>
        <dbReference type="ARBA" id="ARBA00022771"/>
    </source>
</evidence>
<evidence type="ECO:0000313" key="7">
    <source>
        <dbReference type="Proteomes" id="UP001160148"/>
    </source>
</evidence>
<feature type="domain" description="MULE transposase" evidence="5">
    <location>
        <begin position="181"/>
        <end position="273"/>
    </location>
</feature>
<reference evidence="6 7" key="1">
    <citation type="submission" date="2023-01" db="EMBL/GenBank/DDBJ databases">
        <authorList>
            <person name="Whitehead M."/>
        </authorList>
    </citation>
    <scope>NUCLEOTIDE SEQUENCE [LARGE SCALE GENOMIC DNA]</scope>
</reference>
<organism evidence="6 7">
    <name type="scientific">Macrosiphum euphorbiae</name>
    <name type="common">potato aphid</name>
    <dbReference type="NCBI Taxonomy" id="13131"/>
    <lineage>
        <taxon>Eukaryota</taxon>
        <taxon>Metazoa</taxon>
        <taxon>Ecdysozoa</taxon>
        <taxon>Arthropoda</taxon>
        <taxon>Hexapoda</taxon>
        <taxon>Insecta</taxon>
        <taxon>Pterygota</taxon>
        <taxon>Neoptera</taxon>
        <taxon>Paraneoptera</taxon>
        <taxon>Hemiptera</taxon>
        <taxon>Sternorrhyncha</taxon>
        <taxon>Aphidomorpha</taxon>
        <taxon>Aphidoidea</taxon>
        <taxon>Aphididae</taxon>
        <taxon>Macrosiphini</taxon>
        <taxon>Macrosiphum</taxon>
    </lineage>
</organism>
<dbReference type="AlphaFoldDB" id="A0AAV0W9T5"/>
<evidence type="ECO:0000259" key="4">
    <source>
        <dbReference type="Pfam" id="PF04500"/>
    </source>
</evidence>
<evidence type="ECO:0000256" key="3">
    <source>
        <dbReference type="ARBA" id="ARBA00022833"/>
    </source>
</evidence>
<evidence type="ECO:0000313" key="6">
    <source>
        <dbReference type="EMBL" id="CAI6352421.1"/>
    </source>
</evidence>
<accession>A0AAV0W9T5</accession>
<keyword evidence="7" id="KW-1185">Reference proteome</keyword>
<dbReference type="InterPro" id="IPR007588">
    <property type="entry name" value="Znf_FLYWCH"/>
</dbReference>
<sequence>MAFEMLKTERGKSMLSFNGYKEKESDVKSIWKCNQYFKNKCRGRVHLSDGKILKSTDHNHVPNSTDTNVKKTLNLLKEIATNNVDASSHSVVATALSQIPTECAAQLPNIHRLKRTIQRLRKQQLQLPKEPTDFNFSIPDEMTKTTDGNLFLQYDSGINTDRILIFSTTNLLKLMTQCNNWFCDGTFSSAPTLFYQVYTIHAVQYSNVLPSAYVLLPDKKEKPYRRMFQALKSITTGLCPKTIMVDFEKAAMNAINYEFPETEVKGCFFHFSQCIWRQIQDAGLQTRYKDDVIFALQVRKLPSLAYVPENEVINAYNNLLETTYFTEHDELLSPILNYFEETWIGCMDRRQKRRAPKFDISIWNCYSLVSEDLPRTNNAVEGWYNCFTSILNQCHPSIWKFIFALKKEENINKVKLEQNIGGERPPAKKKYFDKAQRLKNICYDLKNRTTDEYLQGIAHNFQLQV</sequence>
<dbReference type="InterPro" id="IPR018289">
    <property type="entry name" value="MULE_transposase_dom"/>
</dbReference>
<keyword evidence="3" id="KW-0862">Zinc</keyword>